<reference evidence="1 2" key="1">
    <citation type="submission" date="2019-05" db="EMBL/GenBank/DDBJ databases">
        <authorList>
            <consortium name="Science for Life Laboratories"/>
        </authorList>
    </citation>
    <scope>NUCLEOTIDE SEQUENCE [LARGE SCALE GENOMIC DNA]</scope>
    <source>
        <strain evidence="1">Soil9</strain>
    </source>
</reference>
<name>A0A6P2D0L4_9BACT</name>
<evidence type="ECO:0000313" key="2">
    <source>
        <dbReference type="Proteomes" id="UP000464178"/>
    </source>
</evidence>
<sequence>MAFQMRLLLGRADLFDPTLENVLAYLEQQTSFGLEGDDGLLTASFHVERFGPVSCIQAEGIGDTDQFVLTDPERGDEVVKSVTDSGDVYCYAAFCLVGRDLVERALRYFAQTGSRDYTLRWQPVSDLLRSGSVDFA</sequence>
<proteinExistence type="predicted"/>
<dbReference type="AlphaFoldDB" id="A0A6P2D0L4"/>
<gene>
    <name evidence="1" type="ORF">SOIL9_30610</name>
</gene>
<dbReference type="KEGG" id="gms:SOIL9_30610"/>
<dbReference type="EMBL" id="LR593886">
    <property type="protein sequence ID" value="VTR94653.1"/>
    <property type="molecule type" value="Genomic_DNA"/>
</dbReference>
<protein>
    <submittedName>
        <fullName evidence="1">Uncharacterized protein</fullName>
    </submittedName>
</protein>
<evidence type="ECO:0000313" key="1">
    <source>
        <dbReference type="EMBL" id="VTR94653.1"/>
    </source>
</evidence>
<keyword evidence="2" id="KW-1185">Reference proteome</keyword>
<dbReference type="Proteomes" id="UP000464178">
    <property type="component" value="Chromosome"/>
</dbReference>
<accession>A0A6P2D0L4</accession>
<organism evidence="1 2">
    <name type="scientific">Gemmata massiliana</name>
    <dbReference type="NCBI Taxonomy" id="1210884"/>
    <lineage>
        <taxon>Bacteria</taxon>
        <taxon>Pseudomonadati</taxon>
        <taxon>Planctomycetota</taxon>
        <taxon>Planctomycetia</taxon>
        <taxon>Gemmatales</taxon>
        <taxon>Gemmataceae</taxon>
        <taxon>Gemmata</taxon>
    </lineage>
</organism>